<feature type="compositionally biased region" description="Basic and acidic residues" evidence="4">
    <location>
        <begin position="490"/>
        <end position="514"/>
    </location>
</feature>
<dbReference type="InterPro" id="IPR044505">
    <property type="entry name" value="GlgX_Isoamylase_N_E_set"/>
</dbReference>
<protein>
    <submittedName>
        <fullName evidence="6">Glycogen debranching enzyme GlgX</fullName>
    </submittedName>
</protein>
<keyword evidence="7" id="KW-1185">Reference proteome</keyword>
<dbReference type="GO" id="GO:0004135">
    <property type="term" value="F:amylo-alpha-1,6-glucosidase activity"/>
    <property type="evidence" value="ECO:0007669"/>
    <property type="project" value="InterPro"/>
</dbReference>
<dbReference type="InterPro" id="IPR004193">
    <property type="entry name" value="Glyco_hydro_13_N"/>
</dbReference>
<name>A0A2V1K1J6_9ACTO</name>
<proteinExistence type="inferred from homology"/>
<dbReference type="SMART" id="SM00642">
    <property type="entry name" value="Aamy"/>
    <property type="match status" value="1"/>
</dbReference>
<feature type="domain" description="Glycosyl hydrolase family 13 catalytic" evidence="5">
    <location>
        <begin position="173"/>
        <end position="594"/>
    </location>
</feature>
<dbReference type="CDD" id="cd02856">
    <property type="entry name" value="E_set_GDE_Isoamylase_N"/>
    <property type="match status" value="1"/>
</dbReference>
<dbReference type="PANTHER" id="PTHR43002">
    <property type="entry name" value="GLYCOGEN DEBRANCHING ENZYME"/>
    <property type="match status" value="1"/>
</dbReference>
<dbReference type="InterPro" id="IPR014756">
    <property type="entry name" value="Ig_E-set"/>
</dbReference>
<dbReference type="CDD" id="cd11326">
    <property type="entry name" value="AmyAc_Glg_debranch"/>
    <property type="match status" value="1"/>
</dbReference>
<comment type="caution">
    <text evidence="6">The sequence shown here is derived from an EMBL/GenBank/DDBJ whole genome shotgun (WGS) entry which is preliminary data.</text>
</comment>
<dbReference type="Gene3D" id="2.60.40.1180">
    <property type="entry name" value="Golgi alpha-mannosidase II"/>
    <property type="match status" value="1"/>
</dbReference>
<dbReference type="InterPro" id="IPR017853">
    <property type="entry name" value="GH"/>
</dbReference>
<dbReference type="InterPro" id="IPR013780">
    <property type="entry name" value="Glyco_hydro_b"/>
</dbReference>
<dbReference type="NCBIfam" id="TIGR02100">
    <property type="entry name" value="glgX_debranch"/>
    <property type="match status" value="1"/>
</dbReference>
<comment type="similarity">
    <text evidence="1">Belongs to the glycosyl hydrolase 13 family.</text>
</comment>
<keyword evidence="2" id="KW-0378">Hydrolase</keyword>
<evidence type="ECO:0000256" key="1">
    <source>
        <dbReference type="ARBA" id="ARBA00008061"/>
    </source>
</evidence>
<dbReference type="AlphaFoldDB" id="A0A2V1K1J6"/>
<dbReference type="SUPFAM" id="SSF51445">
    <property type="entry name" value="(Trans)glycosidases"/>
    <property type="match status" value="1"/>
</dbReference>
<gene>
    <name evidence="6" type="primary">glgX</name>
    <name evidence="6" type="ORF">DD236_11875</name>
</gene>
<dbReference type="InterPro" id="IPR011837">
    <property type="entry name" value="Glycogen_debranch_GlgX"/>
</dbReference>
<dbReference type="Proteomes" id="UP000245283">
    <property type="component" value="Unassembled WGS sequence"/>
</dbReference>
<dbReference type="Gene3D" id="2.60.40.10">
    <property type="entry name" value="Immunoglobulins"/>
    <property type="match status" value="1"/>
</dbReference>
<dbReference type="Pfam" id="PF02922">
    <property type="entry name" value="CBM_48"/>
    <property type="match status" value="1"/>
</dbReference>
<dbReference type="Gene3D" id="3.20.20.80">
    <property type="entry name" value="Glycosidases"/>
    <property type="match status" value="1"/>
</dbReference>
<dbReference type="SUPFAM" id="SSF81296">
    <property type="entry name" value="E set domains"/>
    <property type="match status" value="1"/>
</dbReference>
<evidence type="ECO:0000259" key="5">
    <source>
        <dbReference type="SMART" id="SM00642"/>
    </source>
</evidence>
<dbReference type="Pfam" id="PF00128">
    <property type="entry name" value="Alpha-amylase"/>
    <property type="match status" value="1"/>
</dbReference>
<dbReference type="OrthoDB" id="3236218at2"/>
<evidence type="ECO:0000256" key="4">
    <source>
        <dbReference type="SAM" id="MobiDB-lite"/>
    </source>
</evidence>
<evidence type="ECO:0000256" key="2">
    <source>
        <dbReference type="ARBA" id="ARBA00022801"/>
    </source>
</evidence>
<reference evidence="7" key="1">
    <citation type="submission" date="2018-05" db="EMBL/GenBank/DDBJ databases">
        <authorList>
            <person name="Li Y."/>
        </authorList>
    </citation>
    <scope>NUCLEOTIDE SEQUENCE [LARGE SCALE GENOMIC DNA]</scope>
    <source>
        <strain evidence="7">sk1b4</strain>
    </source>
</reference>
<evidence type="ECO:0000313" key="7">
    <source>
        <dbReference type="Proteomes" id="UP000245283"/>
    </source>
</evidence>
<dbReference type="InterPro" id="IPR013783">
    <property type="entry name" value="Ig-like_fold"/>
</dbReference>
<sequence length="721" mass="80195">MPINSPVRLGAHLTDGGADFSVLAPHASAVTLCLFLNDDDGSTIERRYAMNPCKLGYWRAHIPGVRAGTEYGYRVDGRWAPELGLRHNPAKLLLDPYAQAITQSPVLGPELYGHQVDEDLSPTMIPLEPDARDSAGSMARGVVLDEAPDVTDHPFVAWEDTVIYEAHLKGLTKLLPDVPEELRGTYAGMGHPATAAYLKNLGVTSVELLPIHASMAEPFLQAKGLSNYWGYNTLSFFAPEPSYATKASQESSPAAVLNEVRDMVKNLHEAGLEVILDVVYNHTCEGGADGPMVSWRGLDQRSYYLFEQDDPSQFFDTTGCGNSLDFRRQKVVRLALDSLRYWVQKMGVDGFRFDLSVTLGRNGKHFDTHHPFFVALTTDPVLGNVKLINEPWDLGPNGWQTGRFISPTADWNDHFRDTVRAFWVAQPRSLMGGGTGGDIRDLATRLSGSADLFSHGRIPGGRGPSSSINFVTAHDGFTMRDLVSYNNKRNDANLESNRDGTNDNKSWDHGHEEGEVQAPRAVRERRQQTLRNLMGTLILSAGTPMITAGDEIGRTQNGNNNSYCQDNEISWVNWDLEQWQTDLHDTVAYLLKIRSKHKVLRPDHFYTEGLAAAENVGDLEWFDAEGANMPEHKWFDSKRRIVQMLRSGRGVDGDALIVVNGSLDRTEVCLPNGRETSFELLWDSSWPSPRSTHPVYAPNAMTSLEPLSIQLYLSQPEHVWP</sequence>
<dbReference type="GO" id="GO:0005980">
    <property type="term" value="P:glycogen catabolic process"/>
    <property type="evidence" value="ECO:0007669"/>
    <property type="project" value="InterPro"/>
</dbReference>
<evidence type="ECO:0000256" key="3">
    <source>
        <dbReference type="ARBA" id="ARBA00023295"/>
    </source>
</evidence>
<keyword evidence="3" id="KW-0326">Glycosidase</keyword>
<accession>A0A2V1K1J6</accession>
<feature type="region of interest" description="Disordered" evidence="4">
    <location>
        <begin position="490"/>
        <end position="517"/>
    </location>
</feature>
<dbReference type="EMBL" id="QETB01000008">
    <property type="protein sequence ID" value="PWF24410.1"/>
    <property type="molecule type" value="Genomic_DNA"/>
</dbReference>
<organism evidence="6 7">
    <name type="scientific">Ancrocorticia populi</name>
    <dbReference type="NCBI Taxonomy" id="2175228"/>
    <lineage>
        <taxon>Bacteria</taxon>
        <taxon>Bacillati</taxon>
        <taxon>Actinomycetota</taxon>
        <taxon>Actinomycetes</taxon>
        <taxon>Actinomycetales</taxon>
        <taxon>Actinomycetaceae</taxon>
        <taxon>Ancrocorticia</taxon>
    </lineage>
</organism>
<dbReference type="InterPro" id="IPR006047">
    <property type="entry name" value="GH13_cat_dom"/>
</dbReference>
<evidence type="ECO:0000313" key="6">
    <source>
        <dbReference type="EMBL" id="PWF24410.1"/>
    </source>
</evidence>
<dbReference type="SUPFAM" id="SSF51011">
    <property type="entry name" value="Glycosyl hydrolase domain"/>
    <property type="match status" value="1"/>
</dbReference>